<feature type="compositionally biased region" description="Low complexity" evidence="2">
    <location>
        <begin position="83"/>
        <end position="99"/>
    </location>
</feature>
<dbReference type="OrthoDB" id="1026733at2759"/>
<accession>A0A1E3HZD9</accession>
<reference evidence="5 6" key="1">
    <citation type="submission" date="2016-06" db="EMBL/GenBank/DDBJ databases">
        <title>Evolution of pathogenesis and genome organization in the Tremellales.</title>
        <authorList>
            <person name="Cuomo C."/>
            <person name="Litvintseva A."/>
            <person name="Heitman J."/>
            <person name="Chen Y."/>
            <person name="Sun S."/>
            <person name="Springer D."/>
            <person name="Dromer F."/>
            <person name="Young S."/>
            <person name="Zeng Q."/>
            <person name="Chapman S."/>
            <person name="Gujja S."/>
            <person name="Saif S."/>
            <person name="Birren B."/>
        </authorList>
    </citation>
    <scope>NUCLEOTIDE SEQUENCE [LARGE SCALE GENOMIC DNA]</scope>
    <source>
        <strain evidence="5 6">CBS 6039</strain>
    </source>
</reference>
<dbReference type="AlphaFoldDB" id="A0A1E3HZD9"/>
<feature type="region of interest" description="Disordered" evidence="2">
    <location>
        <begin position="49"/>
        <end position="100"/>
    </location>
</feature>
<keyword evidence="3" id="KW-0472">Membrane</keyword>
<comment type="caution">
    <text evidence="5">The sequence shown here is derived from an EMBL/GenBank/DDBJ whole genome shotgun (WGS) entry which is preliminary data.</text>
</comment>
<evidence type="ECO:0000256" key="2">
    <source>
        <dbReference type="SAM" id="MobiDB-lite"/>
    </source>
</evidence>
<dbReference type="RefSeq" id="XP_018995672.1">
    <property type="nucleotide sequence ID" value="XM_019137003.1"/>
</dbReference>
<feature type="region of interest" description="Disordered" evidence="2">
    <location>
        <begin position="439"/>
        <end position="473"/>
    </location>
</feature>
<dbReference type="InterPro" id="IPR050730">
    <property type="entry name" value="UBX_domain-protein"/>
</dbReference>
<dbReference type="SUPFAM" id="SSF52833">
    <property type="entry name" value="Thioredoxin-like"/>
    <property type="match status" value="1"/>
</dbReference>
<feature type="compositionally biased region" description="Polar residues" evidence="2">
    <location>
        <begin position="450"/>
        <end position="459"/>
    </location>
</feature>
<dbReference type="GO" id="GO:0036503">
    <property type="term" value="P:ERAD pathway"/>
    <property type="evidence" value="ECO:0007669"/>
    <property type="project" value="TreeGrafter"/>
</dbReference>
<feature type="compositionally biased region" description="Acidic residues" evidence="2">
    <location>
        <begin position="524"/>
        <end position="539"/>
    </location>
</feature>
<keyword evidence="3" id="KW-1133">Transmembrane helix</keyword>
<dbReference type="Gene3D" id="3.40.30.10">
    <property type="entry name" value="Glutaredoxin"/>
    <property type="match status" value="1"/>
</dbReference>
<dbReference type="GO" id="GO:0005783">
    <property type="term" value="C:endoplasmic reticulum"/>
    <property type="evidence" value="ECO:0007669"/>
    <property type="project" value="TreeGrafter"/>
</dbReference>
<dbReference type="EMBL" id="AWGJ01000004">
    <property type="protein sequence ID" value="ODN81106.1"/>
    <property type="molecule type" value="Genomic_DNA"/>
</dbReference>
<feature type="region of interest" description="Disordered" evidence="2">
    <location>
        <begin position="520"/>
        <end position="539"/>
    </location>
</feature>
<evidence type="ECO:0000313" key="6">
    <source>
        <dbReference type="Proteomes" id="UP000094065"/>
    </source>
</evidence>
<keyword evidence="6" id="KW-1185">Reference proteome</keyword>
<gene>
    <name evidence="5" type="ORF">L202_03199</name>
</gene>
<evidence type="ECO:0000256" key="1">
    <source>
        <dbReference type="SAM" id="Coils"/>
    </source>
</evidence>
<proteinExistence type="predicted"/>
<organism evidence="5 6">
    <name type="scientific">Cryptococcus amylolentus CBS 6039</name>
    <dbReference type="NCBI Taxonomy" id="1295533"/>
    <lineage>
        <taxon>Eukaryota</taxon>
        <taxon>Fungi</taxon>
        <taxon>Dikarya</taxon>
        <taxon>Basidiomycota</taxon>
        <taxon>Agaricomycotina</taxon>
        <taxon>Tremellomycetes</taxon>
        <taxon>Tremellales</taxon>
        <taxon>Cryptococcaceae</taxon>
        <taxon>Cryptococcus</taxon>
    </lineage>
</organism>
<dbReference type="InterPro" id="IPR006577">
    <property type="entry name" value="UAS"/>
</dbReference>
<keyword evidence="1" id="KW-0175">Coiled coil</keyword>
<evidence type="ECO:0000256" key="3">
    <source>
        <dbReference type="SAM" id="Phobius"/>
    </source>
</evidence>
<evidence type="ECO:0000313" key="5">
    <source>
        <dbReference type="EMBL" id="ODN81106.1"/>
    </source>
</evidence>
<protein>
    <recommendedName>
        <fullName evidence="4">UAS domain-containing protein</fullName>
    </recommendedName>
</protein>
<dbReference type="Proteomes" id="UP000094065">
    <property type="component" value="Unassembled WGS sequence"/>
</dbReference>
<dbReference type="STRING" id="1295533.A0A1E3HZD9"/>
<sequence length="539" mass="60135">MALTQQQQDALDHVLAVTASATDGSRQRDEQLLRENGWNVQATIEQIFNLTDQPDSTPSSAGPSRPTNRSTSAAPNQPHAPQSSRRLSGTPTRPRTPGTSGVGLGVWDKVFLPFTFMFSLLTSAWYFMIRTFLPLSFLPYLPYFLRPPSSTQRIPRPAQDPTATSLAFVRDLETLTSASTALGTLPELYIGPYREFLTHVRKEAVVGMVVLVSSEHEDDEAFKRGTLADKDVVKVLRDENVAVWAADISSREGFQVSQTLLTTSYPSIIFLSLTPSPSSPKLQILSTLAGSPSSTTSPTSVLHTLTTSILPRSKPFLNRLKAEKFSLAEARHLRAAQDKALREAEGRDRERMRVEKQKAEAERLRAEREEREKAEKAEFVQGRQAWRRYARKHLLEPSSGPIRVALRTPFTSERHIRQFTPSPSTLPLFTFASTLLIPASHPTSEDPDSFPSSPASIDPTSEGHEKGEEGEEGDWEFNLITSYPRHVIKPVRAGGEEVWDLIKKSGGVLFLEKKDGREWNVEQMGDEEEEDEEIVSDDE</sequence>
<evidence type="ECO:0000259" key="4">
    <source>
        <dbReference type="SMART" id="SM00594"/>
    </source>
</evidence>
<dbReference type="InterPro" id="IPR036249">
    <property type="entry name" value="Thioredoxin-like_sf"/>
</dbReference>
<name>A0A1E3HZD9_9TREE</name>
<dbReference type="PANTHER" id="PTHR23322:SF1">
    <property type="entry name" value="FAS-ASSOCIATED FACTOR 2"/>
    <property type="match status" value="1"/>
</dbReference>
<feature type="coiled-coil region" evidence="1">
    <location>
        <begin position="342"/>
        <end position="378"/>
    </location>
</feature>
<dbReference type="GeneID" id="30154508"/>
<feature type="compositionally biased region" description="Polar residues" evidence="2">
    <location>
        <begin position="49"/>
        <end position="82"/>
    </location>
</feature>
<feature type="domain" description="UAS" evidence="4">
    <location>
        <begin position="174"/>
        <end position="306"/>
    </location>
</feature>
<dbReference type="PANTHER" id="PTHR23322">
    <property type="entry name" value="FAS-ASSOCIATED PROTEIN"/>
    <property type="match status" value="1"/>
</dbReference>
<dbReference type="SMART" id="SM00594">
    <property type="entry name" value="UAS"/>
    <property type="match status" value="1"/>
</dbReference>
<feature type="transmembrane region" description="Helical" evidence="3">
    <location>
        <begin position="110"/>
        <end position="129"/>
    </location>
</feature>
<dbReference type="GO" id="GO:0043130">
    <property type="term" value="F:ubiquitin binding"/>
    <property type="evidence" value="ECO:0007669"/>
    <property type="project" value="TreeGrafter"/>
</dbReference>
<keyword evidence="3" id="KW-0812">Transmembrane</keyword>